<dbReference type="PANTHER" id="PTHR48081:SF6">
    <property type="entry name" value="PEPTIDASE S9 PROLYL OLIGOPEPTIDASE CATALYTIC DOMAIN-CONTAINING PROTEIN"/>
    <property type="match status" value="1"/>
</dbReference>
<dbReference type="InterPro" id="IPR050300">
    <property type="entry name" value="GDXG_lipolytic_enzyme"/>
</dbReference>
<dbReference type="Gene3D" id="3.40.50.1820">
    <property type="entry name" value="alpha/beta hydrolase"/>
    <property type="match status" value="1"/>
</dbReference>
<keyword evidence="2" id="KW-0732">Signal</keyword>
<proteinExistence type="predicted"/>
<protein>
    <submittedName>
        <fullName evidence="4">Alpha/beta hydrolase</fullName>
    </submittedName>
</protein>
<evidence type="ECO:0000256" key="2">
    <source>
        <dbReference type="SAM" id="SignalP"/>
    </source>
</evidence>
<evidence type="ECO:0000313" key="5">
    <source>
        <dbReference type="Proteomes" id="UP000886722"/>
    </source>
</evidence>
<dbReference type="SUPFAM" id="SSF53474">
    <property type="entry name" value="alpha/beta-Hydrolases"/>
    <property type="match status" value="1"/>
</dbReference>
<reference evidence="4" key="2">
    <citation type="journal article" date="2021" name="PeerJ">
        <title>Extensive microbial diversity within the chicken gut microbiome revealed by metagenomics and culture.</title>
        <authorList>
            <person name="Gilroy R."/>
            <person name="Ravi A."/>
            <person name="Getino M."/>
            <person name="Pursley I."/>
            <person name="Horton D.L."/>
            <person name="Alikhan N.F."/>
            <person name="Baker D."/>
            <person name="Gharbi K."/>
            <person name="Hall N."/>
            <person name="Watson M."/>
            <person name="Adriaenssens E.M."/>
            <person name="Foster-Nyarko E."/>
            <person name="Jarju S."/>
            <person name="Secka A."/>
            <person name="Antonio M."/>
            <person name="Oren A."/>
            <person name="Chaudhuri R.R."/>
            <person name="La Ragione R."/>
            <person name="Hildebrand F."/>
            <person name="Pallen M.J."/>
        </authorList>
    </citation>
    <scope>NUCLEOTIDE SEQUENCE</scope>
    <source>
        <strain evidence="4">21143</strain>
    </source>
</reference>
<gene>
    <name evidence="4" type="ORF">IAD06_09310</name>
</gene>
<feature type="domain" description="BD-FAE-like" evidence="3">
    <location>
        <begin position="62"/>
        <end position="243"/>
    </location>
</feature>
<dbReference type="GO" id="GO:0016787">
    <property type="term" value="F:hydrolase activity"/>
    <property type="evidence" value="ECO:0007669"/>
    <property type="project" value="UniProtKB-KW"/>
</dbReference>
<evidence type="ECO:0000259" key="3">
    <source>
        <dbReference type="Pfam" id="PF20434"/>
    </source>
</evidence>
<comment type="caution">
    <text evidence="4">The sequence shown here is derived from an EMBL/GenBank/DDBJ whole genome shotgun (WGS) entry which is preliminary data.</text>
</comment>
<dbReference type="Pfam" id="PF20434">
    <property type="entry name" value="BD-FAE"/>
    <property type="match status" value="1"/>
</dbReference>
<reference evidence="4" key="1">
    <citation type="submission" date="2020-10" db="EMBL/GenBank/DDBJ databases">
        <authorList>
            <person name="Gilroy R."/>
        </authorList>
    </citation>
    <scope>NUCLEOTIDE SEQUENCE</scope>
    <source>
        <strain evidence="4">21143</strain>
    </source>
</reference>
<feature type="chain" id="PRO_5039327087" evidence="2">
    <location>
        <begin position="22"/>
        <end position="295"/>
    </location>
</feature>
<dbReference type="InterPro" id="IPR049492">
    <property type="entry name" value="BD-FAE-like_dom"/>
</dbReference>
<sequence>MIKRKMMGLLAALAVSMVSWAQEPFTVKVWPDGPAEDNGITADEKMTKEGRVLNARTAELFVYLPTPEKNTGAAVVICPGGGYARQAMQHEGVLFARMLAEKGVAGIILKYRLPNGHHAVPLADAQESMRIVRANAADWGIDPGKVGIAGFSAGGHLASTLGTHCDSTCRPDFMLLFYPVVTMGEYTHKGSRDNLLGNQKNNADLIALYSNELQVSEDTPPALFLLSDDDKSVPPANSIQMYSVMKEKGISSSMYIFPEGGHGWGCRPTFSYYDLWPTLMWRWLQKQGILPSDKG</sequence>
<keyword evidence="1 4" id="KW-0378">Hydrolase</keyword>
<dbReference type="EMBL" id="DVKT01000069">
    <property type="protein sequence ID" value="HIT40215.1"/>
    <property type="molecule type" value="Genomic_DNA"/>
</dbReference>
<dbReference type="PANTHER" id="PTHR48081">
    <property type="entry name" value="AB HYDROLASE SUPERFAMILY PROTEIN C4A8.06C"/>
    <property type="match status" value="1"/>
</dbReference>
<organism evidence="4 5">
    <name type="scientific">Candidatus Caccoplasma intestinavium</name>
    <dbReference type="NCBI Taxonomy" id="2840716"/>
    <lineage>
        <taxon>Bacteria</taxon>
        <taxon>Pseudomonadati</taxon>
        <taxon>Bacteroidota</taxon>
        <taxon>Bacteroidia</taxon>
        <taxon>Bacteroidales</taxon>
        <taxon>Bacteroidaceae</taxon>
        <taxon>Bacteroidaceae incertae sedis</taxon>
        <taxon>Candidatus Caccoplasma</taxon>
    </lineage>
</organism>
<name>A0A9D1GFU5_9BACT</name>
<dbReference type="Proteomes" id="UP000886722">
    <property type="component" value="Unassembled WGS sequence"/>
</dbReference>
<evidence type="ECO:0000313" key="4">
    <source>
        <dbReference type="EMBL" id="HIT40215.1"/>
    </source>
</evidence>
<dbReference type="InterPro" id="IPR029058">
    <property type="entry name" value="AB_hydrolase_fold"/>
</dbReference>
<feature type="signal peptide" evidence="2">
    <location>
        <begin position="1"/>
        <end position="21"/>
    </location>
</feature>
<dbReference type="AlphaFoldDB" id="A0A9D1GFU5"/>
<accession>A0A9D1GFU5</accession>
<evidence type="ECO:0000256" key="1">
    <source>
        <dbReference type="ARBA" id="ARBA00022801"/>
    </source>
</evidence>